<dbReference type="InterPro" id="IPR004785">
    <property type="entry name" value="RpiB"/>
</dbReference>
<name>A0ABS5HK33_9BACT</name>
<keyword evidence="4" id="KW-1185">Reference proteome</keyword>
<organism evidence="3 4">
    <name type="scientific">Campylobacter anatolicus</name>
    <dbReference type="NCBI Taxonomy" id="2829105"/>
    <lineage>
        <taxon>Bacteria</taxon>
        <taxon>Pseudomonadati</taxon>
        <taxon>Campylobacterota</taxon>
        <taxon>Epsilonproteobacteria</taxon>
        <taxon>Campylobacterales</taxon>
        <taxon>Campylobacteraceae</taxon>
        <taxon>Campylobacter</taxon>
    </lineage>
</organism>
<sequence>MKSKRILIASDHAGFALKSEIKENLINLGYEVVDLGAQNDKDSVDYPDFAHALAQSITPDDRGILICGTGIGISIAANRHNNVRCALCHDETTASLAREHNDANVIAMGARVIEKQMALKMLNIFLNTEFSGGRHERRIAKIEPNLAKRSSDD</sequence>
<dbReference type="EC" id="5.3.1.6" evidence="3"/>
<dbReference type="NCBIfam" id="TIGR01120">
    <property type="entry name" value="rpiB"/>
    <property type="match status" value="1"/>
</dbReference>
<dbReference type="InterPro" id="IPR003500">
    <property type="entry name" value="RpiB_LacA_LacB"/>
</dbReference>
<evidence type="ECO:0000256" key="1">
    <source>
        <dbReference type="ARBA" id="ARBA00008754"/>
    </source>
</evidence>
<dbReference type="NCBIfam" id="NF004051">
    <property type="entry name" value="PRK05571.1"/>
    <property type="match status" value="1"/>
</dbReference>
<accession>A0ABS5HK33</accession>
<gene>
    <name evidence="3" type="primary">rpiB</name>
    <name evidence="3" type="ORF">KDD93_07265</name>
</gene>
<dbReference type="Proteomes" id="UP000682951">
    <property type="component" value="Unassembled WGS sequence"/>
</dbReference>
<evidence type="ECO:0000256" key="2">
    <source>
        <dbReference type="ARBA" id="ARBA00023235"/>
    </source>
</evidence>
<dbReference type="Pfam" id="PF02502">
    <property type="entry name" value="LacAB_rpiB"/>
    <property type="match status" value="1"/>
</dbReference>
<proteinExistence type="inferred from homology"/>
<dbReference type="GO" id="GO:0004751">
    <property type="term" value="F:ribose-5-phosphate isomerase activity"/>
    <property type="evidence" value="ECO:0007669"/>
    <property type="project" value="UniProtKB-EC"/>
</dbReference>
<dbReference type="PANTHER" id="PTHR30345:SF0">
    <property type="entry name" value="DNA DAMAGE-REPAIR_TOLERATION PROTEIN DRT102"/>
    <property type="match status" value="1"/>
</dbReference>
<comment type="caution">
    <text evidence="3">The sequence shown here is derived from an EMBL/GenBank/DDBJ whole genome shotgun (WGS) entry which is preliminary data.</text>
</comment>
<evidence type="ECO:0000313" key="4">
    <source>
        <dbReference type="Proteomes" id="UP000682951"/>
    </source>
</evidence>
<dbReference type="Gene3D" id="3.40.1400.10">
    <property type="entry name" value="Sugar-phosphate isomerase, RpiB/LacA/LacB"/>
    <property type="match status" value="1"/>
</dbReference>
<dbReference type="SUPFAM" id="SSF89623">
    <property type="entry name" value="Ribose/Galactose isomerase RpiB/AlsB"/>
    <property type="match status" value="1"/>
</dbReference>
<keyword evidence="2 3" id="KW-0413">Isomerase</keyword>
<dbReference type="PANTHER" id="PTHR30345">
    <property type="entry name" value="RIBOSE-5-PHOSPHATE ISOMERASE B"/>
    <property type="match status" value="1"/>
</dbReference>
<dbReference type="PIRSF" id="PIRSF005384">
    <property type="entry name" value="RpiB_LacA_B"/>
    <property type="match status" value="1"/>
</dbReference>
<dbReference type="RefSeq" id="WP_212140251.1">
    <property type="nucleotide sequence ID" value="NZ_JAGSSW010000007.1"/>
</dbReference>
<reference evidence="3 4" key="1">
    <citation type="submission" date="2021-04" db="EMBL/GenBank/DDBJ databases">
        <title>Molecular and phenotypic characterization and identification of bacterial isolates recovered from the Anatolian ground squirrels (Spermophilus xanthoprymnus) and which have the potential to form a new species in the Campylobacter genus.</title>
        <authorList>
            <person name="Aydin F."/>
            <person name="Abay S."/>
            <person name="Kayman T."/>
            <person name="Karakaya E."/>
            <person name="Mustak H.K."/>
            <person name="Mustak I.B."/>
            <person name="Bilgin N."/>
            <person name="Duzler A."/>
            <person name="Sahin O."/>
            <person name="Guran O."/>
            <person name="Saticioglu I.B."/>
        </authorList>
    </citation>
    <scope>NUCLEOTIDE SEQUENCE [LARGE SCALE GENOMIC DNA]</scope>
    <source>
        <strain evidence="4">faydin-G24</strain>
    </source>
</reference>
<dbReference type="EMBL" id="JAGSSW010000007">
    <property type="protein sequence ID" value="MBR8464360.1"/>
    <property type="molecule type" value="Genomic_DNA"/>
</dbReference>
<dbReference type="NCBIfam" id="TIGR00689">
    <property type="entry name" value="rpiB_lacA_lacB"/>
    <property type="match status" value="1"/>
</dbReference>
<comment type="similarity">
    <text evidence="1">Belongs to the LacAB/RpiB family.</text>
</comment>
<evidence type="ECO:0000313" key="3">
    <source>
        <dbReference type="EMBL" id="MBR8464360.1"/>
    </source>
</evidence>
<protein>
    <submittedName>
        <fullName evidence="3">Ribose 5-phosphate isomerase B</fullName>
        <ecNumber evidence="3">5.3.1.6</ecNumber>
    </submittedName>
</protein>
<dbReference type="InterPro" id="IPR036569">
    <property type="entry name" value="RpiB_LacA_LacB_sf"/>
</dbReference>